<evidence type="ECO:0000313" key="4">
    <source>
        <dbReference type="Proteomes" id="UP000270296"/>
    </source>
</evidence>
<evidence type="ECO:0000256" key="2">
    <source>
        <dbReference type="SAM" id="SignalP"/>
    </source>
</evidence>
<feature type="transmembrane region" description="Helical" evidence="1">
    <location>
        <begin position="99"/>
        <end position="119"/>
    </location>
</feature>
<dbReference type="AlphaFoldDB" id="A0A183J6B1"/>
<feature type="transmembrane region" description="Helical" evidence="1">
    <location>
        <begin position="176"/>
        <end position="196"/>
    </location>
</feature>
<feature type="signal peptide" evidence="2">
    <location>
        <begin position="1"/>
        <end position="17"/>
    </location>
</feature>
<name>A0A183J6B1_9BILA</name>
<dbReference type="PANTHER" id="PTHR46641">
    <property type="entry name" value="FMRFAMIDE RECEPTOR-RELATED"/>
    <property type="match status" value="1"/>
</dbReference>
<feature type="transmembrane region" description="Helical" evidence="1">
    <location>
        <begin position="131"/>
        <end position="164"/>
    </location>
</feature>
<evidence type="ECO:0000313" key="5">
    <source>
        <dbReference type="WBParaSite" id="SBAD_0001179501-mRNA-1"/>
    </source>
</evidence>
<organism evidence="5">
    <name type="scientific">Soboliphyme baturini</name>
    <dbReference type="NCBI Taxonomy" id="241478"/>
    <lineage>
        <taxon>Eukaryota</taxon>
        <taxon>Metazoa</taxon>
        <taxon>Ecdysozoa</taxon>
        <taxon>Nematoda</taxon>
        <taxon>Enoplea</taxon>
        <taxon>Dorylaimia</taxon>
        <taxon>Dioctophymatida</taxon>
        <taxon>Dioctophymatoidea</taxon>
        <taxon>Soboliphymatidae</taxon>
        <taxon>Soboliphyme</taxon>
    </lineage>
</organism>
<proteinExistence type="predicted"/>
<keyword evidence="1" id="KW-1133">Transmembrane helix</keyword>
<dbReference type="PANTHER" id="PTHR46641:SF2">
    <property type="entry name" value="FMRFAMIDE RECEPTOR"/>
    <property type="match status" value="1"/>
</dbReference>
<dbReference type="Proteomes" id="UP000270296">
    <property type="component" value="Unassembled WGS sequence"/>
</dbReference>
<dbReference type="WBParaSite" id="SBAD_0001179501-mRNA-1">
    <property type="protein sequence ID" value="SBAD_0001179501-mRNA-1"/>
    <property type="gene ID" value="SBAD_0001179501"/>
</dbReference>
<dbReference type="Gene3D" id="1.20.1070.10">
    <property type="entry name" value="Rhodopsin 7-helix transmembrane proteins"/>
    <property type="match status" value="1"/>
</dbReference>
<evidence type="ECO:0000313" key="3">
    <source>
        <dbReference type="EMBL" id="VDP39839.1"/>
    </source>
</evidence>
<dbReference type="SUPFAM" id="SSF81321">
    <property type="entry name" value="Family A G protein-coupled receptor-like"/>
    <property type="match status" value="1"/>
</dbReference>
<dbReference type="EMBL" id="UZAM01015609">
    <property type="protein sequence ID" value="VDP39839.1"/>
    <property type="molecule type" value="Genomic_DNA"/>
</dbReference>
<feature type="transmembrane region" description="Helical" evidence="1">
    <location>
        <begin position="231"/>
        <end position="254"/>
    </location>
</feature>
<accession>A0A183J6B1</accession>
<gene>
    <name evidence="3" type="ORF">SBAD_LOCUS11410</name>
</gene>
<evidence type="ECO:0000256" key="1">
    <source>
        <dbReference type="SAM" id="Phobius"/>
    </source>
</evidence>
<keyword evidence="1" id="KW-0472">Membrane</keyword>
<keyword evidence="4" id="KW-1185">Reference proteome</keyword>
<reference evidence="3 4" key="2">
    <citation type="submission" date="2018-11" db="EMBL/GenBank/DDBJ databases">
        <authorList>
            <consortium name="Pathogen Informatics"/>
        </authorList>
    </citation>
    <scope>NUCLEOTIDE SEQUENCE [LARGE SCALE GENOMIC DNA]</scope>
</reference>
<feature type="chain" id="PRO_5043140448" evidence="2">
    <location>
        <begin position="18"/>
        <end position="412"/>
    </location>
</feature>
<feature type="transmembrane region" description="Helical" evidence="1">
    <location>
        <begin position="56"/>
        <end position="78"/>
    </location>
</feature>
<keyword evidence="2" id="KW-0732">Signal</keyword>
<keyword evidence="1" id="KW-0812">Transmembrane</keyword>
<protein>
    <submittedName>
        <fullName evidence="5">G_PROTEIN_RECEP_F1_2 domain-containing protein</fullName>
    </submittedName>
</protein>
<reference evidence="5" key="1">
    <citation type="submission" date="2016-06" db="UniProtKB">
        <authorList>
            <consortium name="WormBaseParasite"/>
        </authorList>
    </citation>
    <scope>IDENTIFICATION</scope>
</reference>
<sequence length="412" mass="46271">MSTVWLLILGIPSHTFALTYSCNGSVKVDEELNNSVWRQLSIRYSLFESVSDHIKFSLIVIFCIPGIVGSVLMILVMIKSRKCQCKLTIRRFMEAIAAADLFYCACSIAMHSLLFLHGIESPTRARLYVIIAAYVTECIASCFSDLVTTLLAFQRCIALFAPLFWRSRSDQWKERFCGAGIVFCFVLSMFRCHAFSNFKVQATDRYGVTESSYINISTITMMNGKMDTFNLFTFLILPLILIFLILLFHTSVIWKMKHRHRNSVSPTGQWPTCSIKDVNLTGRPIASNTALGSLQSNDLGRETKEKDSKNMRLLVASQSTSAVFCQVSYIAQSSITLAGFNVANVELCNSKAAGLWKIGLVIFPITFATECLARSSLFYINLMFNKHFRYEVVQSLFSLTQVVACKPSSLAV</sequence>
<dbReference type="InterPro" id="IPR052954">
    <property type="entry name" value="GPCR-Ligand_Int"/>
</dbReference>